<organism evidence="6 7">
    <name type="scientific">Nocardia vinacea</name>
    <dbReference type="NCBI Taxonomy" id="96468"/>
    <lineage>
        <taxon>Bacteria</taxon>
        <taxon>Bacillati</taxon>
        <taxon>Actinomycetota</taxon>
        <taxon>Actinomycetes</taxon>
        <taxon>Mycobacteriales</taxon>
        <taxon>Nocardiaceae</taxon>
        <taxon>Nocardia</taxon>
    </lineage>
</organism>
<name>A0ABZ1YXL5_9NOCA</name>
<protein>
    <submittedName>
        <fullName evidence="6">Acyl-CoA dehydrogenase family protein</fullName>
    </submittedName>
</protein>
<comment type="similarity">
    <text evidence="1">Belongs to the acyl-CoA dehydrogenase family.</text>
</comment>
<dbReference type="PANTHER" id="PTHR43884:SF20">
    <property type="entry name" value="ACYL-COA DEHYDROGENASE FADE28"/>
    <property type="match status" value="1"/>
</dbReference>
<keyword evidence="7" id="KW-1185">Reference proteome</keyword>
<dbReference type="Gene3D" id="1.20.140.10">
    <property type="entry name" value="Butyryl-CoA Dehydrogenase, subunit A, domain 3"/>
    <property type="match status" value="1"/>
</dbReference>
<dbReference type="EMBL" id="CP109441">
    <property type="protein sequence ID" value="WUV46626.1"/>
    <property type="molecule type" value="Genomic_DNA"/>
</dbReference>
<dbReference type="SUPFAM" id="SSF47203">
    <property type="entry name" value="Acyl-CoA dehydrogenase C-terminal domain-like"/>
    <property type="match status" value="1"/>
</dbReference>
<keyword evidence="4" id="KW-0560">Oxidoreductase</keyword>
<keyword evidence="3" id="KW-0274">FAD</keyword>
<dbReference type="Proteomes" id="UP001432062">
    <property type="component" value="Chromosome"/>
</dbReference>
<evidence type="ECO:0000256" key="2">
    <source>
        <dbReference type="ARBA" id="ARBA00022630"/>
    </source>
</evidence>
<dbReference type="InterPro" id="IPR036250">
    <property type="entry name" value="AcylCo_DH-like_C"/>
</dbReference>
<proteinExistence type="inferred from homology"/>
<keyword evidence="2" id="KW-0285">Flavoprotein</keyword>
<dbReference type="SUPFAM" id="SSF56645">
    <property type="entry name" value="Acyl-CoA dehydrogenase NM domain-like"/>
    <property type="match status" value="1"/>
</dbReference>
<evidence type="ECO:0000256" key="3">
    <source>
        <dbReference type="ARBA" id="ARBA00022827"/>
    </source>
</evidence>
<evidence type="ECO:0000256" key="4">
    <source>
        <dbReference type="ARBA" id="ARBA00023002"/>
    </source>
</evidence>
<gene>
    <name evidence="6" type="ORF">OG563_47655</name>
</gene>
<dbReference type="InterPro" id="IPR046373">
    <property type="entry name" value="Acyl-CoA_Oxase/DH_mid-dom_sf"/>
</dbReference>
<dbReference type="Pfam" id="PF00441">
    <property type="entry name" value="Acyl-CoA_dh_1"/>
    <property type="match status" value="1"/>
</dbReference>
<dbReference type="InterPro" id="IPR009075">
    <property type="entry name" value="AcylCo_DH/oxidase_C"/>
</dbReference>
<dbReference type="Gene3D" id="2.40.110.10">
    <property type="entry name" value="Butyryl-CoA Dehydrogenase, subunit A, domain 2"/>
    <property type="match status" value="1"/>
</dbReference>
<evidence type="ECO:0000259" key="5">
    <source>
        <dbReference type="Pfam" id="PF00441"/>
    </source>
</evidence>
<sequence>MTGVDTAADAADIAQLVHVAERFLAEQWPLEAEQPVGGVPPDRARDLWKKAAQLGWAWIAWGECPEQAAPTLAALFSALGRHPAPIPLADLAISLPILAAVDGTEVLAEFADGDRLLAFATRPDESHSEHDVWAGVELADGRLTGNKIAVPSGVAADAFVVSAASSDGPCFVLIERDQPGVQVEPMRSYDRLDLLAELTLRDVSGVVLARGSAAERAARSIATLVRVATAAELAGLASGAVRLAIDYGTQRVQFGRPIASFQAMKHLLADAWIDVYASESAALAGARRVASAANETDARYAADLALSFTVGASRRALEASLQAHGGIGFTLDYQLNWYFNRTLSHSAVAGSPRGARLALGRATLEERFQ</sequence>
<dbReference type="InterPro" id="IPR009100">
    <property type="entry name" value="AcylCoA_DH/oxidase_NM_dom_sf"/>
</dbReference>
<evidence type="ECO:0000313" key="6">
    <source>
        <dbReference type="EMBL" id="WUV46626.1"/>
    </source>
</evidence>
<evidence type="ECO:0000313" key="7">
    <source>
        <dbReference type="Proteomes" id="UP001432062"/>
    </source>
</evidence>
<evidence type="ECO:0000256" key="1">
    <source>
        <dbReference type="ARBA" id="ARBA00009347"/>
    </source>
</evidence>
<accession>A0ABZ1YXL5</accession>
<dbReference type="RefSeq" id="WP_329410513.1">
    <property type="nucleotide sequence ID" value="NZ_CP109441.1"/>
</dbReference>
<feature type="domain" description="Acyl-CoA dehydrogenase/oxidase C-terminal" evidence="5">
    <location>
        <begin position="223"/>
        <end position="352"/>
    </location>
</feature>
<reference evidence="6" key="1">
    <citation type="submission" date="2022-10" db="EMBL/GenBank/DDBJ databases">
        <title>The complete genomes of actinobacterial strains from the NBC collection.</title>
        <authorList>
            <person name="Joergensen T.S."/>
            <person name="Alvarez Arevalo M."/>
            <person name="Sterndorff E.B."/>
            <person name="Faurdal D."/>
            <person name="Vuksanovic O."/>
            <person name="Mourched A.-S."/>
            <person name="Charusanti P."/>
            <person name="Shaw S."/>
            <person name="Blin K."/>
            <person name="Weber T."/>
        </authorList>
    </citation>
    <scope>NUCLEOTIDE SEQUENCE</scope>
    <source>
        <strain evidence="6">NBC_01482</strain>
    </source>
</reference>
<dbReference type="PANTHER" id="PTHR43884">
    <property type="entry name" value="ACYL-COA DEHYDROGENASE"/>
    <property type="match status" value="1"/>
</dbReference>